<dbReference type="AlphaFoldDB" id="A0ABD6D6K9"/>
<comment type="catalytic activity">
    <reaction evidence="8">
        <text>L-arginine + H2O = urea + L-ornithine</text>
        <dbReference type="Rhea" id="RHEA:20569"/>
        <dbReference type="ChEBI" id="CHEBI:15377"/>
        <dbReference type="ChEBI" id="CHEBI:16199"/>
        <dbReference type="ChEBI" id="CHEBI:32682"/>
        <dbReference type="ChEBI" id="CHEBI:46911"/>
        <dbReference type="EC" id="3.5.3.1"/>
    </reaction>
</comment>
<dbReference type="InterPro" id="IPR014033">
    <property type="entry name" value="Arginase"/>
</dbReference>
<dbReference type="PROSITE" id="PS01053">
    <property type="entry name" value="ARGINASE_1"/>
    <property type="match status" value="1"/>
</dbReference>
<evidence type="ECO:0000256" key="9">
    <source>
        <dbReference type="PIRSR" id="PIRSR036979-1"/>
    </source>
</evidence>
<dbReference type="PROSITE" id="PS51409">
    <property type="entry name" value="ARGINASE_2"/>
    <property type="match status" value="1"/>
</dbReference>
<dbReference type="PANTHER" id="PTHR43782:SF3">
    <property type="entry name" value="ARGINASE"/>
    <property type="match status" value="1"/>
</dbReference>
<comment type="caution">
    <text evidence="12">The sequence shown here is derived from an EMBL/GenBank/DDBJ whole genome shotgun (WGS) entry which is preliminary data.</text>
</comment>
<evidence type="ECO:0000256" key="2">
    <source>
        <dbReference type="ARBA" id="ARBA00012168"/>
    </source>
</evidence>
<dbReference type="CDD" id="cd09989">
    <property type="entry name" value="Arginase"/>
    <property type="match status" value="1"/>
</dbReference>
<dbReference type="PRINTS" id="PR00116">
    <property type="entry name" value="ARGINASE"/>
</dbReference>
<dbReference type="Gene3D" id="3.40.800.10">
    <property type="entry name" value="Ureohydrolase domain"/>
    <property type="match status" value="1"/>
</dbReference>
<keyword evidence="13" id="KW-1185">Reference proteome</keyword>
<evidence type="ECO:0000256" key="7">
    <source>
        <dbReference type="ARBA" id="ARBA00023211"/>
    </source>
</evidence>
<dbReference type="InterPro" id="IPR020855">
    <property type="entry name" value="Ureohydrolase_Mn_BS"/>
</dbReference>
<dbReference type="PIRSF" id="PIRSF036979">
    <property type="entry name" value="Arginase"/>
    <property type="match status" value="1"/>
</dbReference>
<dbReference type="EC" id="3.5.3.1" evidence="2"/>
<dbReference type="NCBIfam" id="TIGR01229">
    <property type="entry name" value="rocF_arginase"/>
    <property type="match status" value="1"/>
</dbReference>
<proteinExistence type="inferred from homology"/>
<feature type="binding site" evidence="9">
    <location>
        <position position="130"/>
    </location>
    <ligand>
        <name>Mn(2+)</name>
        <dbReference type="ChEBI" id="CHEBI:29035"/>
        <label>1</label>
    </ligand>
</feature>
<comment type="similarity">
    <text evidence="10 11">Belongs to the arginase family.</text>
</comment>
<evidence type="ECO:0000256" key="11">
    <source>
        <dbReference type="RuleBase" id="RU003684"/>
    </source>
</evidence>
<keyword evidence="5 9" id="KW-0479">Metal-binding</keyword>
<evidence type="ECO:0000313" key="12">
    <source>
        <dbReference type="EMBL" id="MFD1641871.1"/>
    </source>
</evidence>
<dbReference type="InterPro" id="IPR023696">
    <property type="entry name" value="Ureohydrolase_dom_sf"/>
</dbReference>
<feature type="binding site" evidence="9">
    <location>
        <position position="126"/>
    </location>
    <ligand>
        <name>Mn(2+)</name>
        <dbReference type="ChEBI" id="CHEBI:29035"/>
        <label>2</label>
    </ligand>
</feature>
<comment type="cofactor">
    <cofactor evidence="9">
        <name>Mn(2+)</name>
        <dbReference type="ChEBI" id="CHEBI:29035"/>
    </cofactor>
    <text evidence="9">Binds 2 manganese ions per subunit.</text>
</comment>
<evidence type="ECO:0000313" key="13">
    <source>
        <dbReference type="Proteomes" id="UP001597052"/>
    </source>
</evidence>
<dbReference type="GO" id="GO:0046872">
    <property type="term" value="F:metal ion binding"/>
    <property type="evidence" value="ECO:0007669"/>
    <property type="project" value="UniProtKB-KW"/>
</dbReference>
<comment type="pathway">
    <text evidence="1">Nitrogen metabolism; urea cycle; L-ornithine and urea from L-arginine: step 1/1.</text>
</comment>
<feature type="binding site" evidence="9">
    <location>
        <position position="229"/>
    </location>
    <ligand>
        <name>Mn(2+)</name>
        <dbReference type="ChEBI" id="CHEBI:29035"/>
        <label>1</label>
    </ligand>
</feature>
<evidence type="ECO:0000256" key="1">
    <source>
        <dbReference type="ARBA" id="ARBA00005098"/>
    </source>
</evidence>
<dbReference type="InterPro" id="IPR006035">
    <property type="entry name" value="Ureohydrolase"/>
</dbReference>
<dbReference type="RefSeq" id="WP_256395749.1">
    <property type="nucleotide sequence ID" value="NZ_JANHDJ010000002.1"/>
</dbReference>
<dbReference type="Proteomes" id="UP001597052">
    <property type="component" value="Unassembled WGS sequence"/>
</dbReference>
<dbReference type="EMBL" id="JBHUDM010000002">
    <property type="protein sequence ID" value="MFD1641871.1"/>
    <property type="molecule type" value="Genomic_DNA"/>
</dbReference>
<dbReference type="Pfam" id="PF00491">
    <property type="entry name" value="Arginase"/>
    <property type="match status" value="1"/>
</dbReference>
<dbReference type="FunFam" id="3.40.800.10:FF:000012">
    <property type="entry name" value="Arginase"/>
    <property type="match status" value="1"/>
</dbReference>
<dbReference type="PANTHER" id="PTHR43782">
    <property type="entry name" value="ARGINASE"/>
    <property type="match status" value="1"/>
</dbReference>
<evidence type="ECO:0000256" key="6">
    <source>
        <dbReference type="ARBA" id="ARBA00022801"/>
    </source>
</evidence>
<evidence type="ECO:0000256" key="5">
    <source>
        <dbReference type="ARBA" id="ARBA00022723"/>
    </source>
</evidence>
<evidence type="ECO:0000256" key="8">
    <source>
        <dbReference type="ARBA" id="ARBA00047391"/>
    </source>
</evidence>
<evidence type="ECO:0000256" key="10">
    <source>
        <dbReference type="PROSITE-ProRule" id="PRU00742"/>
    </source>
</evidence>
<feature type="binding site" evidence="9">
    <location>
        <position position="128"/>
    </location>
    <ligand>
        <name>Mn(2+)</name>
        <dbReference type="ChEBI" id="CHEBI:29035"/>
        <label>1</label>
    </ligand>
</feature>
<sequence length="302" mass="31616">MEQIVRVIGAPTDYGANRRGVDMGPSAIRYAGLADQLRAAGVEPVEAGDIRAPYAEECDPETRSLRTGTARFFDETKAVCTQLAETVESALAAGELPVVLGGDHSVAIGSVSGSAAASPIGAIWFDAHADLNTPSTSPSGNIHGMPLAALLGIGEFGELEWATAPNLREENVVLVGLRSADEAERALLEERDLTVLTMSDIDRRGITAVVDDALEAATDGVDEIHVSLDLDWLDPTAAPGVGTPVRGGVTYREAHAAMEQVAARSAIRSLDLVEVNPTLDRSNETAELATELAASALGKRIL</sequence>
<dbReference type="SUPFAM" id="SSF52768">
    <property type="entry name" value="Arginase/deacetylase"/>
    <property type="match status" value="1"/>
</dbReference>
<protein>
    <recommendedName>
        <fullName evidence="3">Arginase</fullName>
        <ecNumber evidence="2">3.5.3.1</ecNumber>
    </recommendedName>
</protein>
<name>A0ABD6D6K9_9EURY</name>
<keyword evidence="4" id="KW-0056">Arginine metabolism</keyword>
<keyword evidence="7 9" id="KW-0464">Manganese</keyword>
<reference evidence="12 13" key="1">
    <citation type="journal article" date="2019" name="Int. J. Syst. Evol. Microbiol.">
        <title>The Global Catalogue of Microorganisms (GCM) 10K type strain sequencing project: providing services to taxonomists for standard genome sequencing and annotation.</title>
        <authorList>
            <consortium name="The Broad Institute Genomics Platform"/>
            <consortium name="The Broad Institute Genome Sequencing Center for Infectious Disease"/>
            <person name="Wu L."/>
            <person name="Ma J."/>
        </authorList>
    </citation>
    <scope>NUCLEOTIDE SEQUENCE [LARGE SCALE GENOMIC DNA]</scope>
    <source>
        <strain evidence="12 13">CGMCC 1.10593</strain>
    </source>
</reference>
<evidence type="ECO:0000256" key="4">
    <source>
        <dbReference type="ARBA" id="ARBA00022503"/>
    </source>
</evidence>
<dbReference type="GO" id="GO:0004053">
    <property type="term" value="F:arginase activity"/>
    <property type="evidence" value="ECO:0007669"/>
    <property type="project" value="UniProtKB-EC"/>
</dbReference>
<accession>A0ABD6D6K9</accession>
<dbReference type="GO" id="GO:0006525">
    <property type="term" value="P:arginine metabolic process"/>
    <property type="evidence" value="ECO:0007669"/>
    <property type="project" value="UniProtKB-KW"/>
</dbReference>
<evidence type="ECO:0000256" key="3">
    <source>
        <dbReference type="ARBA" id="ARBA00018123"/>
    </source>
</evidence>
<gene>
    <name evidence="12" type="primary">rocF</name>
    <name evidence="12" type="ORF">ACFSBW_08290</name>
</gene>
<feature type="binding site" evidence="9">
    <location>
        <position position="231"/>
    </location>
    <ligand>
        <name>Mn(2+)</name>
        <dbReference type="ChEBI" id="CHEBI:29035"/>
        <label>1</label>
    </ligand>
</feature>
<keyword evidence="6 11" id="KW-0378">Hydrolase</keyword>
<organism evidence="12 13">
    <name type="scientific">Halohasta litorea</name>
    <dbReference type="NCBI Taxonomy" id="869891"/>
    <lineage>
        <taxon>Archaea</taxon>
        <taxon>Methanobacteriati</taxon>
        <taxon>Methanobacteriota</taxon>
        <taxon>Stenosarchaea group</taxon>
        <taxon>Halobacteria</taxon>
        <taxon>Halobacteriales</taxon>
        <taxon>Haloferacaceae</taxon>
        <taxon>Halohasta</taxon>
    </lineage>
</organism>
<feature type="binding site" evidence="9">
    <location>
        <position position="104"/>
    </location>
    <ligand>
        <name>Mn(2+)</name>
        <dbReference type="ChEBI" id="CHEBI:29035"/>
        <label>1</label>
    </ligand>
</feature>